<keyword evidence="2" id="KW-0403">Intermediate filament</keyword>
<dbReference type="Gene3D" id="2.60.40.1260">
    <property type="entry name" value="Lamin Tail domain"/>
    <property type="match status" value="1"/>
</dbReference>
<dbReference type="SUPFAM" id="SSF74853">
    <property type="entry name" value="Lamin A/C globular tail domain"/>
    <property type="match status" value="1"/>
</dbReference>
<feature type="domain" description="IF rod" evidence="8">
    <location>
        <begin position="9"/>
        <end position="365"/>
    </location>
</feature>
<keyword evidence="4" id="KW-0539">Nucleus</keyword>
<evidence type="ECO:0000259" key="7">
    <source>
        <dbReference type="PROSITE" id="PS51841"/>
    </source>
</evidence>
<evidence type="ECO:0000256" key="3">
    <source>
        <dbReference type="ARBA" id="ARBA00023054"/>
    </source>
</evidence>
<dbReference type="SMART" id="SM01391">
    <property type="entry name" value="Filament"/>
    <property type="match status" value="1"/>
</dbReference>
<dbReference type="PROSITE" id="PS51841">
    <property type="entry name" value="LTD"/>
    <property type="match status" value="1"/>
</dbReference>
<dbReference type="Gene3D" id="1.20.5.500">
    <property type="entry name" value="Single helix bin"/>
    <property type="match status" value="1"/>
</dbReference>
<dbReference type="AlphaFoldDB" id="A0A914C0A0"/>
<keyword evidence="3 5" id="KW-0175">Coiled coil</keyword>
<feature type="coiled-coil region" evidence="5">
    <location>
        <begin position="6"/>
        <end position="195"/>
    </location>
</feature>
<dbReference type="GO" id="GO:0007097">
    <property type="term" value="P:nuclear migration"/>
    <property type="evidence" value="ECO:0007669"/>
    <property type="project" value="TreeGrafter"/>
</dbReference>
<sequence>MTRLSRQQEKQQLSGLNDRLAIYIEKVRNLESENARLHVQIREVEIIEHREKDYLTARYESKIKDLRSLIDNISLEKAKIEIERSNAVTGYEALKDRLNKLEQDLRKAEEERHLAMSMVNDFQAAVNTAESRRQSLEKQNTALKRDVGDLQKQVDALTRQLEDQVLFRTEVEAENKNLKDELEFARHNHAKQMEEFRRKRQIEMTSVSNEIETRYQDKLQEQLQTMRADFDARIAQNRHEVDDMYKNKLSEAQDTANRNRATAAEVREELARYRTRTCELEIAVAAHDAKVESLNRQIYELEALVRRIRDESDIKIQQREDRIAELECEVNNMITEYRDLMDLKVQLDTELQAYHRLLEGEETRLRITPTNTPNVSPQSFPTHRVSFSDSHSYRGTKRKRMEQDEMVNPDGSVRTFKTTSNSDVDVVIDDVDTEGRYIRLSNMGDEEVPLGSWCIKSTAGDLEIIFKFHQRQIIKPRKSITVWSCNSGEKHAPPTNIVMKNQSWPTGDAIRVEILNDENVVVAWRENLYPLENQEERCRIS</sequence>
<evidence type="ECO:0000256" key="4">
    <source>
        <dbReference type="ARBA" id="ARBA00023242"/>
    </source>
</evidence>
<dbReference type="Gene3D" id="1.20.5.1160">
    <property type="entry name" value="Vasodilator-stimulated phosphoprotein"/>
    <property type="match status" value="1"/>
</dbReference>
<proteinExistence type="predicted"/>
<dbReference type="InterPro" id="IPR039008">
    <property type="entry name" value="IF_rod_dom"/>
</dbReference>
<protein>
    <submittedName>
        <fullName evidence="10">Lamin</fullName>
    </submittedName>
</protein>
<dbReference type="Proteomes" id="UP000887540">
    <property type="component" value="Unplaced"/>
</dbReference>
<dbReference type="InterPro" id="IPR036415">
    <property type="entry name" value="Lamin_tail_dom_sf"/>
</dbReference>
<comment type="subcellular location">
    <subcellularLocation>
        <location evidence="1">Nucleus</location>
    </subcellularLocation>
</comment>
<accession>A0A914C0A0</accession>
<dbReference type="GO" id="GO:0006998">
    <property type="term" value="P:nuclear envelope organization"/>
    <property type="evidence" value="ECO:0007669"/>
    <property type="project" value="TreeGrafter"/>
</dbReference>
<dbReference type="GO" id="GO:0005200">
    <property type="term" value="F:structural constituent of cytoskeleton"/>
    <property type="evidence" value="ECO:0007669"/>
    <property type="project" value="TreeGrafter"/>
</dbReference>
<evidence type="ECO:0000259" key="8">
    <source>
        <dbReference type="PROSITE" id="PS51842"/>
    </source>
</evidence>
<reference evidence="10" key="1">
    <citation type="submission" date="2022-11" db="UniProtKB">
        <authorList>
            <consortium name="WormBaseParasite"/>
        </authorList>
    </citation>
    <scope>IDENTIFICATION</scope>
</reference>
<evidence type="ECO:0000256" key="1">
    <source>
        <dbReference type="ARBA" id="ARBA00004123"/>
    </source>
</evidence>
<evidence type="ECO:0000313" key="10">
    <source>
        <dbReference type="WBParaSite" id="ACRNAN_Path_142.g495.t1"/>
    </source>
</evidence>
<dbReference type="GO" id="GO:0005652">
    <property type="term" value="C:nuclear lamina"/>
    <property type="evidence" value="ECO:0007669"/>
    <property type="project" value="TreeGrafter"/>
</dbReference>
<dbReference type="Pfam" id="PF00038">
    <property type="entry name" value="Filament"/>
    <property type="match status" value="1"/>
</dbReference>
<dbReference type="Gene3D" id="1.20.5.170">
    <property type="match status" value="1"/>
</dbReference>
<dbReference type="PANTHER" id="PTHR45721">
    <property type="entry name" value="LAMIN DM0-RELATED"/>
    <property type="match status" value="1"/>
</dbReference>
<evidence type="ECO:0000313" key="9">
    <source>
        <dbReference type="Proteomes" id="UP000887540"/>
    </source>
</evidence>
<dbReference type="Pfam" id="PF00932">
    <property type="entry name" value="LTD"/>
    <property type="match status" value="1"/>
</dbReference>
<evidence type="ECO:0000256" key="6">
    <source>
        <dbReference type="SAM" id="MobiDB-lite"/>
    </source>
</evidence>
<dbReference type="WBParaSite" id="ACRNAN_Path_142.g495.t1">
    <property type="protein sequence ID" value="ACRNAN_Path_142.g495.t1"/>
    <property type="gene ID" value="ACRNAN_Path_142.g495"/>
</dbReference>
<dbReference type="PANTHER" id="PTHR45721:SF11">
    <property type="entry name" value="LAMIN DM0-RELATED"/>
    <property type="match status" value="1"/>
</dbReference>
<dbReference type="PROSITE" id="PS51842">
    <property type="entry name" value="IF_ROD_2"/>
    <property type="match status" value="1"/>
</dbReference>
<feature type="coiled-coil region" evidence="5">
    <location>
        <begin position="249"/>
        <end position="343"/>
    </location>
</feature>
<evidence type="ECO:0000256" key="2">
    <source>
        <dbReference type="ARBA" id="ARBA00022754"/>
    </source>
</evidence>
<feature type="domain" description="LTD" evidence="7">
    <location>
        <begin position="412"/>
        <end position="533"/>
    </location>
</feature>
<keyword evidence="9" id="KW-1185">Reference proteome</keyword>
<dbReference type="GO" id="GO:0031507">
    <property type="term" value="P:heterochromatin formation"/>
    <property type="evidence" value="ECO:0007669"/>
    <property type="project" value="TreeGrafter"/>
</dbReference>
<dbReference type="GO" id="GO:0051664">
    <property type="term" value="P:nuclear pore localization"/>
    <property type="evidence" value="ECO:0007669"/>
    <property type="project" value="TreeGrafter"/>
</dbReference>
<dbReference type="InterPro" id="IPR001322">
    <property type="entry name" value="Lamin_tail_dom"/>
</dbReference>
<organism evidence="9 10">
    <name type="scientific">Acrobeloides nanus</name>
    <dbReference type="NCBI Taxonomy" id="290746"/>
    <lineage>
        <taxon>Eukaryota</taxon>
        <taxon>Metazoa</taxon>
        <taxon>Ecdysozoa</taxon>
        <taxon>Nematoda</taxon>
        <taxon>Chromadorea</taxon>
        <taxon>Rhabditida</taxon>
        <taxon>Tylenchina</taxon>
        <taxon>Cephalobomorpha</taxon>
        <taxon>Cephaloboidea</taxon>
        <taxon>Cephalobidae</taxon>
        <taxon>Acrobeloides</taxon>
    </lineage>
</organism>
<dbReference type="GO" id="GO:0005882">
    <property type="term" value="C:intermediate filament"/>
    <property type="evidence" value="ECO:0007669"/>
    <property type="project" value="UniProtKB-KW"/>
</dbReference>
<feature type="compositionally biased region" description="Polar residues" evidence="6">
    <location>
        <begin position="368"/>
        <end position="390"/>
    </location>
</feature>
<feature type="region of interest" description="Disordered" evidence="6">
    <location>
        <begin position="368"/>
        <end position="399"/>
    </location>
</feature>
<evidence type="ECO:0000256" key="5">
    <source>
        <dbReference type="SAM" id="Coils"/>
    </source>
</evidence>
<dbReference type="SUPFAM" id="SSF64593">
    <property type="entry name" value="Intermediate filament protein, coiled coil region"/>
    <property type="match status" value="2"/>
</dbReference>
<dbReference type="GO" id="GO:0090435">
    <property type="term" value="P:protein localization to nuclear envelope"/>
    <property type="evidence" value="ECO:0007669"/>
    <property type="project" value="TreeGrafter"/>
</dbReference>
<name>A0A914C0A0_9BILA</name>